<dbReference type="InterPro" id="IPR046839">
    <property type="entry name" value="ABC_toxin_N"/>
</dbReference>
<dbReference type="Pfam" id="PF18276">
    <property type="entry name" value="TcA_TcB_BD"/>
    <property type="match status" value="2"/>
</dbReference>
<keyword evidence="1" id="KW-0175">Coiled coil</keyword>
<feature type="domain" description="Tc toxin complex TcA C-terminal TcB-binding" evidence="2">
    <location>
        <begin position="1821"/>
        <end position="1936"/>
    </location>
</feature>
<organism evidence="5">
    <name type="scientific">Morganella morganii</name>
    <name type="common">Proteus morganii</name>
    <dbReference type="NCBI Taxonomy" id="582"/>
    <lineage>
        <taxon>Bacteria</taxon>
        <taxon>Pseudomonadati</taxon>
        <taxon>Pseudomonadota</taxon>
        <taxon>Gammaproteobacteria</taxon>
        <taxon>Enterobacterales</taxon>
        <taxon>Morganellaceae</taxon>
        <taxon>Morganella</taxon>
    </lineage>
</organism>
<feature type="domain" description="Neuraminidase-like" evidence="3">
    <location>
        <begin position="582"/>
        <end position="717"/>
    </location>
</feature>
<sequence>MLLGGDIVKEGINTDISQFDRIFNSPPLGGTVFKDDNTELNLFTGNYQDNSHERFIINCLKRSLGVNESELSGLCEFIYGSKQPLVKCNIEFLSLCYRTVLISRVNHITVSELIILCNFLSDVFKGNMQAYKSSDDIYDLLYNVNYYTTWFNENKLSISMCYFLLHDSDEVVVSQSVSDIISEIRNGLNKNDIRDKSLKSDTLITKSSPALSSVLNISSVNAMESVLRWMDMLKPEEIDIKTLFSNIYNKREHPEKKENKAIVFMIKMSVMLNMISIDDNLLSSWVEKPARLDVSLNKLKYDFKTIKLMTDANSAIKRTGEKSDLVISSLNNNKLSYKVISDVFSQDNKIVQQEFKYFDKTEIISDYRSLTDVVTVLDLFTETGISPDDFTKLFGQVTKNKDYLYYYNLSKISESILEQDKFADLNGTINKLRSSALCSLYILDKLSYFGHENDSVVVYKNLLIDTKISEDIKTTRIAEAIAGIQLYVNNCLNNIEKEVQDSVRTRPFFRNWEEYNRRYSTWAALSMLVYYPENYIDPVIRTGKTAMMDKLQQLISQDGIKKEAIDNAFCSYLTAFEKVANLNVISAYHDNLDIKKGKTYFIGHSVFSKNDYYIRSVNHKGVGKEVNNRTMPSLVWSGWEKISCGLNPYMNIIRPVIFNGRLYIVWLELTSIKLPKDEKDKGSEEAENEIVKHEAKLFFSYLSFDNLWSEPDYIDLSAKVDSIISLIPSADGINDLSFYCSNDIDDGYLVCFFYNKYNETINGVPLFLSGDYIVKPLSDVDEISFIEKIKNCIDNKNERKVVNVLSSNVIGVIHNSSKDSFTQSFPGFLVNSIIINDAKSGFDSQNKKYNLSFSFKFVLNKPYPLHDDDYPAHIQFCERMRWAESSIYHSIAYFNEAINIPGGPIIDSIVLLFNKKKVLYGLFLYDSSSKRIVRVNSDYFSTLQLCLKYNGAEVNTYDVRIIQSGGSYFRGADYVLDFINGISKGVYFRLVCPLGSYNTGDARAVRFLFCRDFGGVSINAYFKINNEDKDCNEKQWVNKKDNLDSYNVEYISNDDSFTVSFETNKVDDYRDKKITFDIIGFVDSVEVFKYNCECYVGLFDSAHNLIGIKFNKNKAQYLEFNNKYGSAGSRIRLNTLFANKLVSMANKGIDNVLLLSNQGFIEPNIDSDDDVNKFPMDFNGANALYFWEMFYYAPMMITDILLQHQSYNEAERWLQYIFNPAGYIEDDIYTDRYWNVRPLVEDTQWNGNESLPDDTDPDAIALADPMHYKMATFMKTLELLIARGDKAYRELERDSLNEAKSWYIQALSLLGKEPVTLLNKNWSSPVLEDAANLTVQSAIQHLLTQINTPGVSSAISADSANTLTNVFKPQLNEKLIVCRETINQRLFNLRNGLSINGQRLYLPIFSSPVDPRNMLESQVNTINSEKTFKNKKMLMYRFPEVIDNAKSLVAQLIEFGDKLLGFNERRDDEQFSELLIHQGNDLLTQSIRIQDAEIKNLQAEKISLLSQQREIIHRAEHYEALHSEYILPEEAGAIVLNTLAAGLSGQSRVIKGLGMLADLAPNIFGVAAGGSDWSAGTDCASELMGGAAETMQGLAYPLEKGAEYRRRAQEWQLESESAREEEKQIAAELEAMDIQITAAKMQRHYIVTEQRQNQQQLQFLQRKFTRAELYGWLRGRLMAIYSPFYDLAVSRCFMAEDAYRYEMNVNAEDRSFINTSAWKGAYSGLMAGESLMLNLAQLEEAYLEKDKRVLEVTRTVSLAKLYSSMTNNSFGFDKVAELVSKGEVNRYGNTDNYVAMISTTEQRNRMELQAVIKLDGLGIYTDYPKDLGEHRLIMQISVTLPALIEPYQNVRALLEYITKSDEEVLPEGCSAIAVSHGMNDSGLFHLQFGDSTYLPFEGLSVKGKGHFKLRFFDVGGGDQKRLLQTLTDIVLHIRYTIY</sequence>
<dbReference type="Pfam" id="PF20220">
    <property type="entry name" value="ABC_toxin_N"/>
    <property type="match status" value="1"/>
</dbReference>
<feature type="domain" description="Tc toxin complex TcA C-terminal TcB-binding" evidence="2">
    <location>
        <begin position="1629"/>
        <end position="1761"/>
    </location>
</feature>
<evidence type="ECO:0000313" key="5">
    <source>
        <dbReference type="EMBL" id="EMO9457522.1"/>
    </source>
</evidence>
<comment type="caution">
    <text evidence="5">The sequence shown here is derived from an EMBL/GenBank/DDBJ whole genome shotgun (WGS) entry which is preliminary data.</text>
</comment>
<dbReference type="InterPro" id="IPR041079">
    <property type="entry name" value="Neuraminidase-like"/>
</dbReference>
<evidence type="ECO:0008006" key="6">
    <source>
        <dbReference type="Google" id="ProtNLM"/>
    </source>
</evidence>
<protein>
    <recommendedName>
        <fullName evidence="6">Toxin</fullName>
    </recommendedName>
</protein>
<evidence type="ECO:0000259" key="4">
    <source>
        <dbReference type="Pfam" id="PF20220"/>
    </source>
</evidence>
<proteinExistence type="predicted"/>
<evidence type="ECO:0000256" key="1">
    <source>
        <dbReference type="SAM" id="Coils"/>
    </source>
</evidence>
<name>A0AAI9HV05_MORMO</name>
<feature type="domain" description="ABC toxin N-terminal" evidence="4">
    <location>
        <begin position="430"/>
        <end position="551"/>
    </location>
</feature>
<reference evidence="5" key="1">
    <citation type="submission" date="2024-02" db="EMBL/GenBank/DDBJ databases">
        <authorList>
            <consortium name="Clinical and Environmental Microbiology Branch: Whole genome sequencing antimicrobial resistance pathogens in the healthcare setting"/>
        </authorList>
    </citation>
    <scope>NUCLEOTIDE SEQUENCE</scope>
    <source>
        <strain evidence="5">2023KU-00017</strain>
    </source>
</reference>
<dbReference type="InterPro" id="IPR040840">
    <property type="entry name" value="TcA_TcB_BD"/>
</dbReference>
<feature type="coiled-coil region" evidence="1">
    <location>
        <begin position="1601"/>
        <end position="1628"/>
    </location>
</feature>
<evidence type="ECO:0000259" key="3">
    <source>
        <dbReference type="Pfam" id="PF18413"/>
    </source>
</evidence>
<dbReference type="EMBL" id="ABKJEP030000046">
    <property type="protein sequence ID" value="EMO9457522.1"/>
    <property type="molecule type" value="Genomic_DNA"/>
</dbReference>
<accession>A0AAI9HV05</accession>
<evidence type="ECO:0000259" key="2">
    <source>
        <dbReference type="Pfam" id="PF18276"/>
    </source>
</evidence>
<dbReference type="Pfam" id="PF18413">
    <property type="entry name" value="Neuraminidase"/>
    <property type="match status" value="1"/>
</dbReference>
<gene>
    <name evidence="5" type="ORF">PN925_002917</name>
</gene>